<dbReference type="OrthoDB" id="2304430at2759"/>
<evidence type="ECO:0000259" key="6">
    <source>
        <dbReference type="Pfam" id="PF00847"/>
    </source>
</evidence>
<evidence type="ECO:0000256" key="5">
    <source>
        <dbReference type="ARBA" id="ARBA00023242"/>
    </source>
</evidence>
<gene>
    <name evidence="7" type="ORF">ALEPTO_LOCUS4880</name>
</gene>
<organism evidence="7 8">
    <name type="scientific">Ambispora leptoticha</name>
    <dbReference type="NCBI Taxonomy" id="144679"/>
    <lineage>
        <taxon>Eukaryota</taxon>
        <taxon>Fungi</taxon>
        <taxon>Fungi incertae sedis</taxon>
        <taxon>Mucoromycota</taxon>
        <taxon>Glomeromycotina</taxon>
        <taxon>Glomeromycetes</taxon>
        <taxon>Archaeosporales</taxon>
        <taxon>Ambisporaceae</taxon>
        <taxon>Ambispora</taxon>
    </lineage>
</organism>
<dbReference type="Pfam" id="PF00847">
    <property type="entry name" value="AP2"/>
    <property type="match status" value="1"/>
</dbReference>
<evidence type="ECO:0000256" key="4">
    <source>
        <dbReference type="ARBA" id="ARBA00023163"/>
    </source>
</evidence>
<evidence type="ECO:0000256" key="1">
    <source>
        <dbReference type="ARBA" id="ARBA00004123"/>
    </source>
</evidence>
<proteinExistence type="predicted"/>
<dbReference type="GO" id="GO:0003700">
    <property type="term" value="F:DNA-binding transcription factor activity"/>
    <property type="evidence" value="ECO:0007669"/>
    <property type="project" value="InterPro"/>
</dbReference>
<protein>
    <submittedName>
        <fullName evidence="7">13752_t:CDS:1</fullName>
    </submittedName>
</protein>
<evidence type="ECO:0000256" key="3">
    <source>
        <dbReference type="ARBA" id="ARBA00023125"/>
    </source>
</evidence>
<dbReference type="SUPFAM" id="SSF54060">
    <property type="entry name" value="His-Me finger endonucleases"/>
    <property type="match status" value="1"/>
</dbReference>
<comment type="subcellular location">
    <subcellularLocation>
        <location evidence="1">Nucleus</location>
    </subcellularLocation>
</comment>
<dbReference type="AlphaFoldDB" id="A0A9N9AHK9"/>
<dbReference type="Proteomes" id="UP000789508">
    <property type="component" value="Unassembled WGS sequence"/>
</dbReference>
<dbReference type="InterPro" id="IPR044925">
    <property type="entry name" value="His-Me_finger_sf"/>
</dbReference>
<keyword evidence="8" id="KW-1185">Reference proteome</keyword>
<dbReference type="EMBL" id="CAJVPS010001218">
    <property type="protein sequence ID" value="CAG8529791.1"/>
    <property type="molecule type" value="Genomic_DNA"/>
</dbReference>
<sequence>MSWQEKFKDFKILSDWEKYENSKYPRRKLNEYRLVKINFTIYLEVKTQKPEITFLLDKENFHLLKNYTWTCVKDGNTYSIQNKKKHIHRLIHPDWKMIDHMNRDGCDNRECNLRETTSRENQLNRKLQKNNTSKYNGICYNKRKNAWRFRWYENNKRKVKNFRITKNRTSEQAKQLAIDFKLTHDELTGNRNRYPITYS</sequence>
<dbReference type="Gene3D" id="1.20.5.2050">
    <property type="match status" value="1"/>
</dbReference>
<comment type="caution">
    <text evidence="7">The sequence shown here is derived from an EMBL/GenBank/DDBJ whole genome shotgun (WGS) entry which is preliminary data.</text>
</comment>
<dbReference type="GO" id="GO:0005634">
    <property type="term" value="C:nucleus"/>
    <property type="evidence" value="ECO:0007669"/>
    <property type="project" value="UniProtKB-SubCell"/>
</dbReference>
<evidence type="ECO:0000256" key="2">
    <source>
        <dbReference type="ARBA" id="ARBA00023015"/>
    </source>
</evidence>
<keyword evidence="2" id="KW-0805">Transcription regulation</keyword>
<keyword evidence="4" id="KW-0804">Transcription</keyword>
<name>A0A9N9AHK9_9GLOM</name>
<evidence type="ECO:0000313" key="7">
    <source>
        <dbReference type="EMBL" id="CAG8529791.1"/>
    </source>
</evidence>
<keyword evidence="3" id="KW-0238">DNA-binding</keyword>
<dbReference type="GO" id="GO:0003677">
    <property type="term" value="F:DNA binding"/>
    <property type="evidence" value="ECO:0007669"/>
    <property type="project" value="UniProtKB-KW"/>
</dbReference>
<accession>A0A9N9AHK9</accession>
<feature type="domain" description="AP2/ERF" evidence="6">
    <location>
        <begin position="133"/>
        <end position="183"/>
    </location>
</feature>
<reference evidence="7" key="1">
    <citation type="submission" date="2021-06" db="EMBL/GenBank/DDBJ databases">
        <authorList>
            <person name="Kallberg Y."/>
            <person name="Tangrot J."/>
            <person name="Rosling A."/>
        </authorList>
    </citation>
    <scope>NUCLEOTIDE SEQUENCE</scope>
    <source>
        <strain evidence="7">FL130A</strain>
    </source>
</reference>
<dbReference type="InterPro" id="IPR001471">
    <property type="entry name" value="AP2/ERF_dom"/>
</dbReference>
<evidence type="ECO:0000313" key="8">
    <source>
        <dbReference type="Proteomes" id="UP000789508"/>
    </source>
</evidence>
<keyword evidence="5" id="KW-0539">Nucleus</keyword>